<dbReference type="AlphaFoldDB" id="A0A7M1SVU2"/>
<dbReference type="Pfam" id="PF00440">
    <property type="entry name" value="TetR_N"/>
    <property type="match status" value="1"/>
</dbReference>
<dbReference type="RefSeq" id="WP_193498323.1">
    <property type="nucleotide sequence ID" value="NZ_CP063169.1"/>
</dbReference>
<dbReference type="SUPFAM" id="SSF46689">
    <property type="entry name" value="Homeodomain-like"/>
    <property type="match status" value="1"/>
</dbReference>
<dbReference type="PANTHER" id="PTHR30055">
    <property type="entry name" value="HTH-TYPE TRANSCRIPTIONAL REGULATOR RUTR"/>
    <property type="match status" value="1"/>
</dbReference>
<name>A0A7M1SVU2_9MICO</name>
<dbReference type="PROSITE" id="PS50977">
    <property type="entry name" value="HTH_TETR_2"/>
    <property type="match status" value="1"/>
</dbReference>
<dbReference type="Pfam" id="PF17933">
    <property type="entry name" value="TetR_C_25"/>
    <property type="match status" value="1"/>
</dbReference>
<keyword evidence="1 2" id="KW-0238">DNA-binding</keyword>
<evidence type="ECO:0000256" key="2">
    <source>
        <dbReference type="PROSITE-ProRule" id="PRU00335"/>
    </source>
</evidence>
<keyword evidence="6" id="KW-1185">Reference proteome</keyword>
<sequence>MTGAAGGESGSGSTPERILAAAVRRFGIDGFSVGLREIAADAGVSAALVIRHFGSKENLRRACDEHVLAQVRQVKMESMTSDTRSLLEQLAHMEEYAPLTGYVIASLIDGGNLARDLIEHMIADAVDYLAEGERSGTIKPSRDPEARARYLTYAGLGGLLLQIRLASDDGPRDPAAMMRAFMQRSMLPSLEIYTDGIFADRRILDAVLDAGYGNQQSGSVPAPHDVATDPPERT</sequence>
<reference evidence="5 6" key="1">
    <citation type="submission" date="2020-10" db="EMBL/GenBank/DDBJ databases">
        <title>Haloactinobacterium sp. RN3S43, a bacterium isolated from saline soil.</title>
        <authorList>
            <person name="Sun J.-Q."/>
        </authorList>
    </citation>
    <scope>NUCLEOTIDE SEQUENCE [LARGE SCALE GENOMIC DNA]</scope>
    <source>
        <strain evidence="5 6">RN3S43</strain>
    </source>
</reference>
<organism evidence="5 6">
    <name type="scientific">Ruania alkalisoli</name>
    <dbReference type="NCBI Taxonomy" id="2779775"/>
    <lineage>
        <taxon>Bacteria</taxon>
        <taxon>Bacillati</taxon>
        <taxon>Actinomycetota</taxon>
        <taxon>Actinomycetes</taxon>
        <taxon>Micrococcales</taxon>
        <taxon>Ruaniaceae</taxon>
        <taxon>Ruania</taxon>
    </lineage>
</organism>
<protein>
    <submittedName>
        <fullName evidence="5">TetR family transcriptional regulator</fullName>
    </submittedName>
</protein>
<dbReference type="PANTHER" id="PTHR30055:SF146">
    <property type="entry name" value="HTH-TYPE TRANSCRIPTIONAL DUAL REGULATOR CECR"/>
    <property type="match status" value="1"/>
</dbReference>
<dbReference type="EMBL" id="CP063169">
    <property type="protein sequence ID" value="QOR71668.1"/>
    <property type="molecule type" value="Genomic_DNA"/>
</dbReference>
<dbReference type="InterPro" id="IPR041484">
    <property type="entry name" value="TetR_C_25"/>
</dbReference>
<dbReference type="InterPro" id="IPR009057">
    <property type="entry name" value="Homeodomain-like_sf"/>
</dbReference>
<dbReference type="InterPro" id="IPR001647">
    <property type="entry name" value="HTH_TetR"/>
</dbReference>
<evidence type="ECO:0000313" key="5">
    <source>
        <dbReference type="EMBL" id="QOR71668.1"/>
    </source>
</evidence>
<dbReference type="GO" id="GO:0000976">
    <property type="term" value="F:transcription cis-regulatory region binding"/>
    <property type="evidence" value="ECO:0007669"/>
    <property type="project" value="TreeGrafter"/>
</dbReference>
<evidence type="ECO:0000256" key="3">
    <source>
        <dbReference type="SAM" id="MobiDB-lite"/>
    </source>
</evidence>
<dbReference type="GO" id="GO:0003700">
    <property type="term" value="F:DNA-binding transcription factor activity"/>
    <property type="evidence" value="ECO:0007669"/>
    <property type="project" value="TreeGrafter"/>
</dbReference>
<proteinExistence type="predicted"/>
<feature type="domain" description="HTH tetR-type" evidence="4">
    <location>
        <begin position="12"/>
        <end position="71"/>
    </location>
</feature>
<feature type="DNA-binding region" description="H-T-H motif" evidence="2">
    <location>
        <begin position="34"/>
        <end position="53"/>
    </location>
</feature>
<dbReference type="PRINTS" id="PR00455">
    <property type="entry name" value="HTHTETR"/>
</dbReference>
<feature type="region of interest" description="Disordered" evidence="3">
    <location>
        <begin position="214"/>
        <end position="234"/>
    </location>
</feature>
<dbReference type="InterPro" id="IPR036271">
    <property type="entry name" value="Tet_transcr_reg_TetR-rel_C_sf"/>
</dbReference>
<gene>
    <name evidence="5" type="ORF">IM660_05140</name>
</gene>
<dbReference type="Gene3D" id="1.10.357.10">
    <property type="entry name" value="Tetracycline Repressor, domain 2"/>
    <property type="match status" value="1"/>
</dbReference>
<dbReference type="KEGG" id="halt:IM660_05140"/>
<dbReference type="SUPFAM" id="SSF48498">
    <property type="entry name" value="Tetracyclin repressor-like, C-terminal domain"/>
    <property type="match status" value="1"/>
</dbReference>
<evidence type="ECO:0000313" key="6">
    <source>
        <dbReference type="Proteomes" id="UP000593758"/>
    </source>
</evidence>
<evidence type="ECO:0000259" key="4">
    <source>
        <dbReference type="PROSITE" id="PS50977"/>
    </source>
</evidence>
<dbReference type="InterPro" id="IPR050109">
    <property type="entry name" value="HTH-type_TetR-like_transc_reg"/>
</dbReference>
<accession>A0A7M1SVU2</accession>
<dbReference type="Proteomes" id="UP000593758">
    <property type="component" value="Chromosome"/>
</dbReference>
<evidence type="ECO:0000256" key="1">
    <source>
        <dbReference type="ARBA" id="ARBA00023125"/>
    </source>
</evidence>